<dbReference type="Pfam" id="PF05175">
    <property type="entry name" value="MTS"/>
    <property type="match status" value="1"/>
</dbReference>
<evidence type="ECO:0000256" key="1">
    <source>
        <dbReference type="ARBA" id="ARBA00022603"/>
    </source>
</evidence>
<dbReference type="PROSITE" id="PS00092">
    <property type="entry name" value="N6_MTASE"/>
    <property type="match status" value="1"/>
</dbReference>
<reference evidence="8" key="1">
    <citation type="submission" date="2022-11" db="EMBL/GenBank/DDBJ databases">
        <title>Methylomonas rapida sp. nov., Carotenoid-Producing Obligate Methanotrophs with High Growth Characteristics and Biotechnological Potential.</title>
        <authorList>
            <person name="Tikhonova E.N."/>
            <person name="Suleimanov R.Z."/>
            <person name="Miroshnikov K."/>
            <person name="Oshkin I.Y."/>
            <person name="Belova S.E."/>
            <person name="Danilova O.V."/>
            <person name="Ashikhmin A."/>
            <person name="Konopkin A."/>
            <person name="But S.Y."/>
            <person name="Khmelenina V.N."/>
            <person name="Kuznetsov N."/>
            <person name="Pimenov N.V."/>
            <person name="Dedysh S.N."/>
        </authorList>
    </citation>
    <scope>NUCLEOTIDE SEQUENCE</scope>
    <source>
        <strain evidence="8">MP1</strain>
    </source>
</reference>
<keyword evidence="2 5" id="KW-0808">Transferase</keyword>
<keyword evidence="1 5" id="KW-0489">Methyltransferase</keyword>
<feature type="binding site" evidence="5">
    <location>
        <position position="179"/>
    </location>
    <ligand>
        <name>S-adenosyl-L-methionine</name>
        <dbReference type="ChEBI" id="CHEBI:59789"/>
    </ligand>
</feature>
<feature type="domain" description="Release factor glutamine methyltransferase N-terminal" evidence="7">
    <location>
        <begin position="15"/>
        <end position="83"/>
    </location>
</feature>
<evidence type="ECO:0000256" key="5">
    <source>
        <dbReference type="HAMAP-Rule" id="MF_02126"/>
    </source>
</evidence>
<dbReference type="PANTHER" id="PTHR18895">
    <property type="entry name" value="HEMK METHYLTRANSFERASE"/>
    <property type="match status" value="1"/>
</dbReference>
<dbReference type="Gene3D" id="3.40.50.150">
    <property type="entry name" value="Vaccinia Virus protein VP39"/>
    <property type="match status" value="1"/>
</dbReference>
<dbReference type="GO" id="GO:0102559">
    <property type="term" value="F:peptide chain release factor N(5)-glutamine methyltransferase activity"/>
    <property type="evidence" value="ECO:0007669"/>
    <property type="project" value="UniProtKB-EC"/>
</dbReference>
<dbReference type="GO" id="GO:0032259">
    <property type="term" value="P:methylation"/>
    <property type="evidence" value="ECO:0007669"/>
    <property type="project" value="UniProtKB-KW"/>
</dbReference>
<evidence type="ECO:0000259" key="7">
    <source>
        <dbReference type="Pfam" id="PF17827"/>
    </source>
</evidence>
<evidence type="ECO:0000313" key="8">
    <source>
        <dbReference type="EMBL" id="WAR44336.1"/>
    </source>
</evidence>
<accession>A0ABY7GIY7</accession>
<evidence type="ECO:0000256" key="3">
    <source>
        <dbReference type="ARBA" id="ARBA00022691"/>
    </source>
</evidence>
<dbReference type="InterPro" id="IPR050320">
    <property type="entry name" value="N5-glutamine_MTase"/>
</dbReference>
<dbReference type="SUPFAM" id="SSF53335">
    <property type="entry name" value="S-adenosyl-L-methionine-dependent methyltransferases"/>
    <property type="match status" value="1"/>
</dbReference>
<keyword evidence="3 5" id="KW-0949">S-adenosyl-L-methionine</keyword>
<feature type="domain" description="Methyltransferase small" evidence="6">
    <location>
        <begin position="113"/>
        <end position="202"/>
    </location>
</feature>
<dbReference type="InterPro" id="IPR029063">
    <property type="entry name" value="SAM-dependent_MTases_sf"/>
</dbReference>
<organism evidence="8 9">
    <name type="scientific">Methylomonas rapida</name>
    <dbReference type="NCBI Taxonomy" id="2963939"/>
    <lineage>
        <taxon>Bacteria</taxon>
        <taxon>Pseudomonadati</taxon>
        <taxon>Pseudomonadota</taxon>
        <taxon>Gammaproteobacteria</taxon>
        <taxon>Methylococcales</taxon>
        <taxon>Methylococcaceae</taxon>
        <taxon>Methylomonas</taxon>
    </lineage>
</organism>
<dbReference type="NCBIfam" id="TIGR00536">
    <property type="entry name" value="hemK_fam"/>
    <property type="match status" value="1"/>
</dbReference>
<dbReference type="InterPro" id="IPR007848">
    <property type="entry name" value="Small_mtfrase_dom"/>
</dbReference>
<dbReference type="Proteomes" id="UP001162780">
    <property type="component" value="Chromosome"/>
</dbReference>
<feature type="binding site" evidence="5">
    <location>
        <begin position="128"/>
        <end position="132"/>
    </location>
    <ligand>
        <name>S-adenosyl-L-methionine</name>
        <dbReference type="ChEBI" id="CHEBI:59789"/>
    </ligand>
</feature>
<feature type="binding site" evidence="5">
    <location>
        <position position="151"/>
    </location>
    <ligand>
        <name>S-adenosyl-L-methionine</name>
        <dbReference type="ChEBI" id="CHEBI:59789"/>
    </ligand>
</feature>
<dbReference type="CDD" id="cd02440">
    <property type="entry name" value="AdoMet_MTases"/>
    <property type="match status" value="1"/>
</dbReference>
<feature type="binding site" evidence="5">
    <location>
        <position position="194"/>
    </location>
    <ligand>
        <name>S-adenosyl-L-methionine</name>
        <dbReference type="ChEBI" id="CHEBI:59789"/>
    </ligand>
</feature>
<evidence type="ECO:0000259" key="6">
    <source>
        <dbReference type="Pfam" id="PF05175"/>
    </source>
</evidence>
<dbReference type="EC" id="2.1.1.297" evidence="5"/>
<evidence type="ECO:0000256" key="2">
    <source>
        <dbReference type="ARBA" id="ARBA00022679"/>
    </source>
</evidence>
<dbReference type="InterPro" id="IPR040758">
    <property type="entry name" value="PrmC_N"/>
</dbReference>
<protein>
    <recommendedName>
        <fullName evidence="5">Release factor glutamine methyltransferase</fullName>
        <shortName evidence="5">RF MTase</shortName>
        <ecNumber evidence="5">2.1.1.297</ecNumber>
    </recommendedName>
    <alternativeName>
        <fullName evidence="5">N5-glutamine methyltransferase PrmC</fullName>
    </alternativeName>
    <alternativeName>
        <fullName evidence="5">Protein-(glutamine-N5) MTase PrmC</fullName>
    </alternativeName>
    <alternativeName>
        <fullName evidence="5">Protein-glutamine N-methyltransferase PrmC</fullName>
    </alternativeName>
</protein>
<dbReference type="InterPro" id="IPR019874">
    <property type="entry name" value="RF_methyltr_PrmC"/>
</dbReference>
<dbReference type="PANTHER" id="PTHR18895:SF74">
    <property type="entry name" value="MTRF1L RELEASE FACTOR GLUTAMINE METHYLTRANSFERASE"/>
    <property type="match status" value="1"/>
</dbReference>
<name>A0ABY7GIY7_9GAMM</name>
<dbReference type="EMBL" id="CP113517">
    <property type="protein sequence ID" value="WAR44336.1"/>
    <property type="molecule type" value="Genomic_DNA"/>
</dbReference>
<keyword evidence="9" id="KW-1185">Reference proteome</keyword>
<evidence type="ECO:0000313" key="9">
    <source>
        <dbReference type="Proteomes" id="UP001162780"/>
    </source>
</evidence>
<comment type="similarity">
    <text evidence="5">Belongs to the protein N5-glutamine methyltransferase family. PrmC subfamily.</text>
</comment>
<dbReference type="InterPro" id="IPR004556">
    <property type="entry name" value="HemK-like"/>
</dbReference>
<feature type="binding site" evidence="5">
    <location>
        <begin position="194"/>
        <end position="197"/>
    </location>
    <ligand>
        <name>substrate</name>
    </ligand>
</feature>
<dbReference type="HAMAP" id="MF_02126">
    <property type="entry name" value="RF_methyltr_PrmC"/>
    <property type="match status" value="1"/>
</dbReference>
<comment type="function">
    <text evidence="5">Methylates the class 1 translation termination release factors RF1/PrfA and RF2/PrfB on the glutamine residue of the universally conserved GGQ motif.</text>
</comment>
<dbReference type="Pfam" id="PF17827">
    <property type="entry name" value="PrmC_N"/>
    <property type="match status" value="1"/>
</dbReference>
<dbReference type="NCBIfam" id="TIGR03534">
    <property type="entry name" value="RF_mod_PrmC"/>
    <property type="match status" value="1"/>
</dbReference>
<comment type="catalytic activity">
    <reaction evidence="4 5">
        <text>L-glutaminyl-[peptide chain release factor] + S-adenosyl-L-methionine = N(5)-methyl-L-glutaminyl-[peptide chain release factor] + S-adenosyl-L-homocysteine + H(+)</text>
        <dbReference type="Rhea" id="RHEA:42896"/>
        <dbReference type="Rhea" id="RHEA-COMP:10271"/>
        <dbReference type="Rhea" id="RHEA-COMP:10272"/>
        <dbReference type="ChEBI" id="CHEBI:15378"/>
        <dbReference type="ChEBI" id="CHEBI:30011"/>
        <dbReference type="ChEBI" id="CHEBI:57856"/>
        <dbReference type="ChEBI" id="CHEBI:59789"/>
        <dbReference type="ChEBI" id="CHEBI:61891"/>
        <dbReference type="EC" id="2.1.1.297"/>
    </reaction>
</comment>
<gene>
    <name evidence="5 8" type="primary">prmC</name>
    <name evidence="8" type="ORF">NM686_018555</name>
</gene>
<dbReference type="InterPro" id="IPR002052">
    <property type="entry name" value="DNA_methylase_N6_adenine_CS"/>
</dbReference>
<sequence>MPDSANPSADSIQNLLAQAGQALSAVSETALLDAEVLLCHCLQKTRTFLRTWPQHCPSPAQIAQFQALIAQRRHGTPVAYLTGQREFWSRTFKVCPDVLIPRPDTELLIELSLDLLPAQQASKIIDLGTGSGILAITLAAERPLASVIATDISPAALQVAQENAEQLKTGNVHLLRSHWFDNVSDRDFDLVISNPPYIDDSDPHLKQGDVRFEPQSALVSPENGLHDIRLIAEQARQHLKNGGHLLIEHGYNQQNPVQAIFTALNYRQVKTHSDLGGNPRVTSGLWKPT</sequence>
<proteinExistence type="inferred from homology"/>
<evidence type="ECO:0000256" key="4">
    <source>
        <dbReference type="ARBA" id="ARBA00048391"/>
    </source>
</evidence>
<dbReference type="RefSeq" id="WP_255189311.1">
    <property type="nucleotide sequence ID" value="NZ_CP113517.1"/>
</dbReference>
<dbReference type="Gene3D" id="1.10.8.10">
    <property type="entry name" value="DNA helicase RuvA subunit, C-terminal domain"/>
    <property type="match status" value="1"/>
</dbReference>